<dbReference type="GO" id="GO:0005634">
    <property type="term" value="C:nucleus"/>
    <property type="evidence" value="ECO:0007669"/>
    <property type="project" value="UniProtKB-SubCell"/>
</dbReference>
<evidence type="ECO:0000313" key="6">
    <source>
        <dbReference type="Proteomes" id="UP000187209"/>
    </source>
</evidence>
<sequence length="160" mass="18227">MEQRKEEIKESDFSPLSPNTTLSPLAMFCMRPLPTFGAFSQIINSEMQKKQSPVSGDLPCGCQKTKCLKLYCECFAEGKYCLNCNCKGCHNTADYEEERKDAIDSTKDKHPGAFRKDISSNYKVCRCKKSFCLKKYCECFQAKRPCSNNCKCRGCKNMNL</sequence>
<evidence type="ECO:0000256" key="3">
    <source>
        <dbReference type="ARBA" id="ARBA00023242"/>
    </source>
</evidence>
<accession>A0A1R2BZ54</accession>
<dbReference type="InterPro" id="IPR033467">
    <property type="entry name" value="Tesmin/TSO1-like_CXC"/>
</dbReference>
<reference evidence="5 6" key="1">
    <citation type="submission" date="2016-11" db="EMBL/GenBank/DDBJ databases">
        <title>The macronuclear genome of Stentor coeruleus: a giant cell with tiny introns.</title>
        <authorList>
            <person name="Slabodnick M."/>
            <person name="Ruby J.G."/>
            <person name="Reiff S.B."/>
            <person name="Swart E.C."/>
            <person name="Gosai S."/>
            <person name="Prabakaran S."/>
            <person name="Witkowska E."/>
            <person name="Larue G.E."/>
            <person name="Fisher S."/>
            <person name="Freeman R.M."/>
            <person name="Gunawardena J."/>
            <person name="Chu W."/>
            <person name="Stover N.A."/>
            <person name="Gregory B.D."/>
            <person name="Nowacki M."/>
            <person name="Derisi J."/>
            <person name="Roy S.W."/>
            <person name="Marshall W.F."/>
            <person name="Sood P."/>
        </authorList>
    </citation>
    <scope>NUCLEOTIDE SEQUENCE [LARGE SCALE GENOMIC DNA]</scope>
    <source>
        <strain evidence="5">WM001</strain>
    </source>
</reference>
<proteinExistence type="inferred from homology"/>
<organism evidence="5 6">
    <name type="scientific">Stentor coeruleus</name>
    <dbReference type="NCBI Taxonomy" id="5963"/>
    <lineage>
        <taxon>Eukaryota</taxon>
        <taxon>Sar</taxon>
        <taxon>Alveolata</taxon>
        <taxon>Ciliophora</taxon>
        <taxon>Postciliodesmatophora</taxon>
        <taxon>Heterotrichea</taxon>
        <taxon>Heterotrichida</taxon>
        <taxon>Stentoridae</taxon>
        <taxon>Stentor</taxon>
    </lineage>
</organism>
<dbReference type="InterPro" id="IPR005172">
    <property type="entry name" value="CRC"/>
</dbReference>
<dbReference type="PANTHER" id="PTHR12446:SF34">
    <property type="entry name" value="PROTEIN LIN-54 HOMOLOG"/>
    <property type="match status" value="1"/>
</dbReference>
<dbReference type="GO" id="GO:0006355">
    <property type="term" value="P:regulation of DNA-templated transcription"/>
    <property type="evidence" value="ECO:0007669"/>
    <property type="project" value="TreeGrafter"/>
</dbReference>
<comment type="caution">
    <text evidence="5">The sequence shown here is derived from an EMBL/GenBank/DDBJ whole genome shotgun (WGS) entry which is preliminary data.</text>
</comment>
<protein>
    <recommendedName>
        <fullName evidence="4">CRC domain-containing protein</fullName>
    </recommendedName>
</protein>
<comment type="subcellular location">
    <subcellularLocation>
        <location evidence="1">Nucleus</location>
    </subcellularLocation>
</comment>
<dbReference type="AlphaFoldDB" id="A0A1R2BZ54"/>
<dbReference type="PROSITE" id="PS51634">
    <property type="entry name" value="CRC"/>
    <property type="match status" value="1"/>
</dbReference>
<dbReference type="Proteomes" id="UP000187209">
    <property type="component" value="Unassembled WGS sequence"/>
</dbReference>
<evidence type="ECO:0000313" key="5">
    <source>
        <dbReference type="EMBL" id="OMJ81925.1"/>
    </source>
</evidence>
<gene>
    <name evidence="5" type="ORF">SteCoe_17516</name>
</gene>
<evidence type="ECO:0000256" key="2">
    <source>
        <dbReference type="ARBA" id="ARBA00007267"/>
    </source>
</evidence>
<dbReference type="Pfam" id="PF03638">
    <property type="entry name" value="TCR"/>
    <property type="match status" value="2"/>
</dbReference>
<feature type="domain" description="CRC" evidence="4">
    <location>
        <begin position="56"/>
        <end position="160"/>
    </location>
</feature>
<keyword evidence="6" id="KW-1185">Reference proteome</keyword>
<evidence type="ECO:0000259" key="4">
    <source>
        <dbReference type="PROSITE" id="PS51634"/>
    </source>
</evidence>
<dbReference type="EMBL" id="MPUH01000361">
    <property type="protein sequence ID" value="OMJ81925.1"/>
    <property type="molecule type" value="Genomic_DNA"/>
</dbReference>
<evidence type="ECO:0000256" key="1">
    <source>
        <dbReference type="ARBA" id="ARBA00004123"/>
    </source>
</evidence>
<comment type="similarity">
    <text evidence="2">Belongs to the lin-54 family.</text>
</comment>
<dbReference type="OrthoDB" id="293367at2759"/>
<dbReference type="PANTHER" id="PTHR12446">
    <property type="entry name" value="TESMIN/TSO1-RELATED"/>
    <property type="match status" value="1"/>
</dbReference>
<dbReference type="SMART" id="SM01114">
    <property type="entry name" value="CXC"/>
    <property type="match status" value="2"/>
</dbReference>
<name>A0A1R2BZ54_9CILI</name>
<keyword evidence="3" id="KW-0539">Nucleus</keyword>
<dbReference type="InterPro" id="IPR028307">
    <property type="entry name" value="Lin-54_fam"/>
</dbReference>